<feature type="domain" description="ATPase BadF/BadG/BcrA/BcrD type" evidence="1">
    <location>
        <begin position="11"/>
        <end position="291"/>
    </location>
</feature>
<dbReference type="SUPFAM" id="SSF53067">
    <property type="entry name" value="Actin-like ATPase domain"/>
    <property type="match status" value="2"/>
</dbReference>
<keyword evidence="2" id="KW-0808">Transferase</keyword>
<dbReference type="RefSeq" id="WP_002520522.1">
    <property type="nucleotide sequence ID" value="NZ_AP019664.1"/>
</dbReference>
<dbReference type="Pfam" id="PF01869">
    <property type="entry name" value="BcrAD_BadFG"/>
    <property type="match status" value="1"/>
</dbReference>
<evidence type="ECO:0000259" key="1">
    <source>
        <dbReference type="Pfam" id="PF01869"/>
    </source>
</evidence>
<dbReference type="InterPro" id="IPR043129">
    <property type="entry name" value="ATPase_NBD"/>
</dbReference>
<dbReference type="Proteomes" id="UP000226191">
    <property type="component" value="Unassembled WGS sequence"/>
</dbReference>
<dbReference type="EMBL" id="MVCE01000001">
    <property type="protein sequence ID" value="PGF36606.1"/>
    <property type="molecule type" value="Genomic_DNA"/>
</dbReference>
<dbReference type="GO" id="GO:0016301">
    <property type="term" value="F:kinase activity"/>
    <property type="evidence" value="ECO:0007669"/>
    <property type="project" value="UniProtKB-KW"/>
</dbReference>
<reference evidence="2 3" key="1">
    <citation type="submission" date="2017-02" db="EMBL/GenBank/DDBJ databases">
        <title>Prevalence of linear plasmids in Cutibacterium acnes isolates obtained from cancerous prostatic tissue.</title>
        <authorList>
            <person name="Davidsson S."/>
            <person name="Bruggemann H."/>
        </authorList>
    </citation>
    <scope>NUCLEOTIDE SEQUENCE [LARGE SCALE GENOMIC DNA]</scope>
    <source>
        <strain evidence="2 3">11-78</strain>
    </source>
</reference>
<evidence type="ECO:0000313" key="3">
    <source>
        <dbReference type="Proteomes" id="UP000226191"/>
    </source>
</evidence>
<dbReference type="PANTHER" id="PTHR43190">
    <property type="entry name" value="N-ACETYL-D-GLUCOSAMINE KINASE"/>
    <property type="match status" value="1"/>
</dbReference>
<dbReference type="PANTHER" id="PTHR43190:SF3">
    <property type="entry name" value="N-ACETYL-D-GLUCOSAMINE KINASE"/>
    <property type="match status" value="1"/>
</dbReference>
<accession>A0AA44QM06</accession>
<dbReference type="GeneID" id="92857113"/>
<dbReference type="AlphaFoldDB" id="A0AA44QM06"/>
<dbReference type="Gene3D" id="3.30.420.40">
    <property type="match status" value="2"/>
</dbReference>
<organism evidence="2 3">
    <name type="scientific">Cutibacterium acnes</name>
    <name type="common">Propionibacterium acnes</name>
    <dbReference type="NCBI Taxonomy" id="1747"/>
    <lineage>
        <taxon>Bacteria</taxon>
        <taxon>Bacillati</taxon>
        <taxon>Actinomycetota</taxon>
        <taxon>Actinomycetes</taxon>
        <taxon>Propionibacteriales</taxon>
        <taxon>Propionibacteriaceae</taxon>
        <taxon>Cutibacterium</taxon>
    </lineage>
</organism>
<dbReference type="InterPro" id="IPR052519">
    <property type="entry name" value="Euk-type_GlcNAc_Kinase"/>
</dbReference>
<comment type="caution">
    <text evidence="2">The sequence shown here is derived from an EMBL/GenBank/DDBJ whole genome shotgun (WGS) entry which is preliminary data.</text>
</comment>
<sequence length="321" mass="33791">MTRKSRIMCFLGVDIGGTSVRSLVTDAGGKILGYQRIARVSHESLWQAINDCLGTVLAQSSVVHVEAAVVGAAGAGPTGNHDVCQSVEKAFRAVGLDVTPQVVTDIEIAYWSAAVLGDGSILVAGTGAIAGRFSEWRCVDRRDGAGWLLGDHGSGYWIGRKALRAAAADLDRRGPSTTITRGVVEALGLPRGCTVQGLIGKTKELRPADVASFAQIVLSAQDDKIASIILADAASELVTTVKSVGAEHVILAGGLLAPNTSHNHQRPNTLRAMMEDSLGECPYASHPVVGACWAAGRLRGVELHKVDLMNALEVRSDSRRR</sequence>
<name>A0AA44QM06_CUTAC</name>
<dbReference type="InterPro" id="IPR002731">
    <property type="entry name" value="ATPase_BadF"/>
</dbReference>
<protein>
    <submittedName>
        <fullName evidence="2">N-acetylglucosamine kinase</fullName>
    </submittedName>
</protein>
<evidence type="ECO:0000313" key="2">
    <source>
        <dbReference type="EMBL" id="PGF36606.1"/>
    </source>
</evidence>
<proteinExistence type="predicted"/>
<keyword evidence="2" id="KW-0418">Kinase</keyword>
<gene>
    <name evidence="2" type="ORF">B1B09_03065</name>
</gene>